<dbReference type="Gene3D" id="3.30.830.10">
    <property type="entry name" value="Metalloenzyme, LuxS/M16 peptidase-like"/>
    <property type="match status" value="2"/>
</dbReference>
<evidence type="ECO:0000313" key="5">
    <source>
        <dbReference type="Proteomes" id="UP000679179"/>
    </source>
</evidence>
<dbReference type="InterPro" id="IPR007863">
    <property type="entry name" value="Peptidase_M16_C"/>
</dbReference>
<dbReference type="Pfam" id="PF05193">
    <property type="entry name" value="Peptidase_M16_C"/>
    <property type="match status" value="1"/>
</dbReference>
<comment type="caution">
    <text evidence="4">The sequence shown here is derived from an EMBL/GenBank/DDBJ whole genome shotgun (WGS) entry which is preliminary data.</text>
</comment>
<dbReference type="Proteomes" id="UP000679179">
    <property type="component" value="Unassembled WGS sequence"/>
</dbReference>
<dbReference type="GO" id="GO:0046872">
    <property type="term" value="F:metal ion binding"/>
    <property type="evidence" value="ECO:0007669"/>
    <property type="project" value="InterPro"/>
</dbReference>
<dbReference type="InterPro" id="IPR011765">
    <property type="entry name" value="Pept_M16_N"/>
</dbReference>
<gene>
    <name evidence="4" type="ORF">CPJCM30710_08020</name>
</gene>
<accession>A0A919RYN1</accession>
<name>A0A919RYN1_9CLOT</name>
<keyword evidence="5" id="KW-1185">Reference proteome</keyword>
<dbReference type="PANTHER" id="PTHR11851">
    <property type="entry name" value="METALLOPROTEASE"/>
    <property type="match status" value="1"/>
</dbReference>
<evidence type="ECO:0000259" key="3">
    <source>
        <dbReference type="Pfam" id="PF05193"/>
    </source>
</evidence>
<dbReference type="Pfam" id="PF00675">
    <property type="entry name" value="Peptidase_M16"/>
    <property type="match status" value="1"/>
</dbReference>
<dbReference type="EMBL" id="BOPZ01000004">
    <property type="protein sequence ID" value="GIM28136.1"/>
    <property type="molecule type" value="Genomic_DNA"/>
</dbReference>
<dbReference type="SUPFAM" id="SSF63411">
    <property type="entry name" value="LuxS/MPP-like metallohydrolase"/>
    <property type="match status" value="2"/>
</dbReference>
<dbReference type="AlphaFoldDB" id="A0A919RYN1"/>
<dbReference type="RefSeq" id="WP_212902870.1">
    <property type="nucleotide sequence ID" value="NZ_BOPZ01000004.1"/>
</dbReference>
<feature type="domain" description="Peptidase M16 C-terminal" evidence="3">
    <location>
        <begin position="164"/>
        <end position="338"/>
    </location>
</feature>
<dbReference type="PANTHER" id="PTHR11851:SF49">
    <property type="entry name" value="MITOCHONDRIAL-PROCESSING PEPTIDASE SUBUNIT ALPHA"/>
    <property type="match status" value="1"/>
</dbReference>
<dbReference type="InterPro" id="IPR050361">
    <property type="entry name" value="MPP/UQCRC_Complex"/>
</dbReference>
<evidence type="ECO:0000259" key="2">
    <source>
        <dbReference type="Pfam" id="PF00675"/>
    </source>
</evidence>
<comment type="similarity">
    <text evidence="1">Belongs to the peptidase M16 family.</text>
</comment>
<reference evidence="4" key="1">
    <citation type="submission" date="2021-03" db="EMBL/GenBank/DDBJ databases">
        <title>Taxonomic study of Clostridium polyendosporum from meadow-gley soil under rice.</title>
        <authorList>
            <person name="Kobayashi H."/>
            <person name="Tanizawa Y."/>
            <person name="Yagura M."/>
        </authorList>
    </citation>
    <scope>NUCLEOTIDE SEQUENCE</scope>
    <source>
        <strain evidence="4">JCM 30710</strain>
    </source>
</reference>
<evidence type="ECO:0000313" key="4">
    <source>
        <dbReference type="EMBL" id="GIM28136.1"/>
    </source>
</evidence>
<evidence type="ECO:0000256" key="1">
    <source>
        <dbReference type="ARBA" id="ARBA00007261"/>
    </source>
</evidence>
<protein>
    <submittedName>
        <fullName evidence="4">Peptidase M16</fullName>
    </submittedName>
</protein>
<organism evidence="4 5">
    <name type="scientific">Clostridium polyendosporum</name>
    <dbReference type="NCBI Taxonomy" id="69208"/>
    <lineage>
        <taxon>Bacteria</taxon>
        <taxon>Bacillati</taxon>
        <taxon>Bacillota</taxon>
        <taxon>Clostridia</taxon>
        <taxon>Eubacteriales</taxon>
        <taxon>Clostridiaceae</taxon>
        <taxon>Clostridium</taxon>
    </lineage>
</organism>
<proteinExistence type="inferred from homology"/>
<feature type="domain" description="Peptidase M16 N-terminal" evidence="2">
    <location>
        <begin position="29"/>
        <end position="157"/>
    </location>
</feature>
<dbReference type="InterPro" id="IPR011249">
    <property type="entry name" value="Metalloenz_LuxS/M16"/>
</dbReference>
<sequence>MKKIILDNGVKVLYSFREGNLTSFCIGFEGGANSEIGFNLGVAHALEHMIFKGTKNRSEKKINEECDILFGFNNAMTNFPYVIYYGTCISGDFDKAFELYSDIILNPLLEEEGFKDEMEVIIQECREWKEDITQHCEDEVFFNGFNKKRIKNIIIGTEESLKRITIKELRDFYKKVYVPQNCVISVVTSKGFEEITDVINRYFGDFKGETFNEVIIPQERNEYGKFYGVVEGFKGAKLQYIFDITNLSPQEIEALRVFNMWFGEGVSSLLFNEVRTKNALAYEISSQIKNDKGIKVFSISCSCSKDNIDKSIYVIDYCIKSAREIKRYIKEEHIKHFINRLKLKRALDLERSIVMANRLTTYEIMYGNGFSVYDELELKESITIDQIENVLRKTLTNPTIQVLK</sequence>